<feature type="region of interest" description="Disordered" evidence="1">
    <location>
        <begin position="1"/>
        <end position="76"/>
    </location>
</feature>
<dbReference type="OrthoDB" id="10263316at2759"/>
<dbReference type="GO" id="GO:0006096">
    <property type="term" value="P:glycolytic process"/>
    <property type="evidence" value="ECO:0007669"/>
    <property type="project" value="InterPro"/>
</dbReference>
<feature type="compositionally biased region" description="Acidic residues" evidence="1">
    <location>
        <begin position="767"/>
        <end position="798"/>
    </location>
</feature>
<feature type="region of interest" description="Disordered" evidence="1">
    <location>
        <begin position="1510"/>
        <end position="1553"/>
    </location>
</feature>
<comment type="caution">
    <text evidence="2">The sequence shown here is derived from an EMBL/GenBank/DDBJ whole genome shotgun (WGS) entry which is preliminary data.</text>
</comment>
<accession>A0A8T1WWX9</accession>
<dbReference type="PANTHER" id="PTHR48421">
    <property type="entry name" value="MYCBP-ASSOCIATED PROTEIN"/>
    <property type="match status" value="1"/>
</dbReference>
<evidence type="ECO:0000313" key="2">
    <source>
        <dbReference type="EMBL" id="KAG7396080.1"/>
    </source>
</evidence>
<feature type="compositionally biased region" description="Polar residues" evidence="1">
    <location>
        <begin position="54"/>
        <end position="65"/>
    </location>
</feature>
<dbReference type="Pfam" id="PF00162">
    <property type="entry name" value="PGK"/>
    <property type="match status" value="1"/>
</dbReference>
<dbReference type="Proteomes" id="UP000693981">
    <property type="component" value="Unassembled WGS sequence"/>
</dbReference>
<dbReference type="InterPro" id="IPR001576">
    <property type="entry name" value="Phosphoglycerate_kinase"/>
</dbReference>
<dbReference type="Pfam" id="PF14646">
    <property type="entry name" value="MYCBPAP"/>
    <property type="match status" value="1"/>
</dbReference>
<evidence type="ECO:0000256" key="1">
    <source>
        <dbReference type="SAM" id="MobiDB-lite"/>
    </source>
</evidence>
<feature type="region of interest" description="Disordered" evidence="1">
    <location>
        <begin position="283"/>
        <end position="308"/>
    </location>
</feature>
<keyword evidence="3" id="KW-1185">Reference proteome</keyword>
<feature type="compositionally biased region" description="Polar residues" evidence="1">
    <location>
        <begin position="18"/>
        <end position="29"/>
    </location>
</feature>
<evidence type="ECO:0000313" key="3">
    <source>
        <dbReference type="Proteomes" id="UP000693981"/>
    </source>
</evidence>
<name>A0A8T1WWX9_9STRA</name>
<feature type="compositionally biased region" description="Low complexity" evidence="1">
    <location>
        <begin position="1"/>
        <end position="17"/>
    </location>
</feature>
<feature type="compositionally biased region" description="Acidic residues" evidence="1">
    <location>
        <begin position="1510"/>
        <end position="1544"/>
    </location>
</feature>
<dbReference type="EMBL" id="JAGDFL010000173">
    <property type="protein sequence ID" value="KAG7396080.1"/>
    <property type="molecule type" value="Genomic_DNA"/>
</dbReference>
<feature type="compositionally biased region" description="Basic and acidic residues" evidence="1">
    <location>
        <begin position="286"/>
        <end position="308"/>
    </location>
</feature>
<dbReference type="GO" id="GO:0004618">
    <property type="term" value="F:phosphoglycerate kinase activity"/>
    <property type="evidence" value="ECO:0007669"/>
    <property type="project" value="InterPro"/>
</dbReference>
<protein>
    <recommendedName>
        <fullName evidence="4">Phosphoglycerate kinase</fullName>
    </recommendedName>
</protein>
<organism evidence="2 3">
    <name type="scientific">Phytophthora boehmeriae</name>
    <dbReference type="NCBI Taxonomy" id="109152"/>
    <lineage>
        <taxon>Eukaryota</taxon>
        <taxon>Sar</taxon>
        <taxon>Stramenopiles</taxon>
        <taxon>Oomycota</taxon>
        <taxon>Peronosporomycetes</taxon>
        <taxon>Peronosporales</taxon>
        <taxon>Peronosporaceae</taxon>
        <taxon>Phytophthora</taxon>
    </lineage>
</organism>
<feature type="region of interest" description="Disordered" evidence="1">
    <location>
        <begin position="1090"/>
        <end position="1112"/>
    </location>
</feature>
<feature type="region of interest" description="Disordered" evidence="1">
    <location>
        <begin position="767"/>
        <end position="809"/>
    </location>
</feature>
<evidence type="ECO:0008006" key="4">
    <source>
        <dbReference type="Google" id="ProtNLM"/>
    </source>
</evidence>
<proteinExistence type="predicted"/>
<dbReference type="PANTHER" id="PTHR48421:SF1">
    <property type="entry name" value="MYCBP-ASSOCIATED PROTEIN"/>
    <property type="match status" value="1"/>
</dbReference>
<reference evidence="2" key="1">
    <citation type="submission" date="2021-02" db="EMBL/GenBank/DDBJ databases">
        <authorList>
            <person name="Palmer J.M."/>
        </authorList>
    </citation>
    <scope>NUCLEOTIDE SEQUENCE</scope>
    <source>
        <strain evidence="2">SCRP23</strain>
    </source>
</reference>
<gene>
    <name evidence="2" type="ORF">PHYBOEH_002826</name>
</gene>
<dbReference type="InterPro" id="IPR032707">
    <property type="entry name" value="MYCBPAP"/>
</dbReference>
<feature type="compositionally biased region" description="Low complexity" evidence="1">
    <location>
        <begin position="1233"/>
        <end position="1263"/>
    </location>
</feature>
<feature type="region of interest" description="Disordered" evidence="1">
    <location>
        <begin position="1217"/>
        <end position="1274"/>
    </location>
</feature>
<sequence>MNESTSKSSLSSGKPSTANGAESSNTGKNRTIIVARSVQDGPGTLAPTAIRGGNQASSTTTSVVVNQHHARDARSGKLASYAALGGDEDVERFDQFLAEQRGQPRASELRAATTSPQHMLASMKRRTICEVIDGRADSGENSSVRKLVQQELENDARKRRDEAVAHRKWLNSLPIHERIGQQRQQNALRKWRQMNHDWEKFKVRAAKRLGKQPKELVMSRAADYREQREMYDTLQKARPLSDKVGRDLWLVSLRDEGTRYVPVGNIFSGLFCPIRESTQLGPRVRRPLDYNDRRENEQETSRPLSKVEKKSLHLLAQKKWRLRKQLEVLQPHEVQQSASSHLAVKTTDLFAWASDSREDRGDRIFQEEPARSYSATLDDVNSSHRRLLSSQASISSADKEEGDKQYVGPSLRILHISDDDEDPAAGPDDRGIQSKSAFMASHLPLRLSFYTPIGEQQQRSLSFTNDGGTIVHYQWWRARFEDESVGLTAHLRGLRTRKEEQELEACMCTSVSQLGGTLLPGETQQFVFSFEASKPGIFLEKWFLDANPSPRINYGKVAMNEDNEILSVGLPVEVRLSCVAEDNFTAYKRRRSQLALVEEQETWFFVALLVDEILDAIRLPEVVTFAELTPNTDVNMFYAHNDGNNTDVIFSPDLVRDCNTLYDQAKHILQMLAPLEPAPQQENAQNEDGTENAEIGDKPEQNAPVDNPDAEADIQDGRATSTLPPVAFAEKWDWRLETLRELCKLADEAQRAKVKCLRSQLKKVCEEVEEEEDDGEGDVDADDGDDDGEFDETEEDERDEMRVTEKGQQLTRRQILENERLARSKSLENELSSLQSDLQERFDMMRLAACTAPYSSKRLLERLQERIGSLCSEAPVVCEIVETSNTNSESSAQQAKFEGVRCLLTRAIDEAVSDDQDHQALFEQERRRMQGVWLHGKVAYDSLAEWMAKRSASEVLSPAIPPEDNSPVVDTPKVSDRSGVLLLQVDLDVAPWFSLMKADKGSVAPQDGAPAKVELVWRFSQDLIEHPTYVPRKVALAVESLNNVLTWLQSANAHIHTIVLVSELSRPPVTKPMYKLLRYAVQSEMKANALEEKTDTDETDHQEERKQEGLESTAMKNLLQRLSPQLSLGNIVQVLQRATQKEIVFCSTLEDAQGQIDLIRKNQQLNSVSLSGVENETMSEETGTGLPGQQEIVSSPRIVLLEHLEASGIELITHKSSSKPAISAATAPHEAQKASTGSSKKASAAGSAKQKPSTPVVTAPTPTEALPSPTQDLNKPEAFTEELSQQGMVALGDQFSRMFSGCILDGITSSVCENAFAFSSVDNAQIHMPVTAAGPTLYRELKAWAQRLQPMAPRSSCSRVVTAIVGGKRLASKLRLIDGLLDFVDEIYFVGEVAISLYRVLHTKQKHKLSANGNKEIDLDEVVSNNDEVNNVMVDDDENNVDNAMEIDEGVSEEDITTIGMNGLSCSLKLASPKSQWEILVPAVRKLEQKASRKCVQLLLPIDWIVGESPLDEQDSSTTVAEEDDEDDEGEEDDDMEEEAEEDENEKKTRKRKALALKTARQNPLVEPDEPDVLDHKKQCAYDGERAHVVLNHASARRTVAPSVGWRTFQEVSVHCLPNARVAEGKTSVLASVWTDRADSENEDGDEEGLSEGDNAEQLAARFEYEWTFRALDVGPLAMQSLASRLKRNPLSSLLDSQLTCGVERTLIINGVCGAIEFQEFSSATLQLLEILQTYNPSEVFIAGNLTAAWLRQLELRQIYNAVGREAHSEDSSGATLDANSGATVHPRKIIDDRAMRNARVLKSILAAKPHPALSNLMSADSA</sequence>
<feature type="region of interest" description="Disordered" evidence="1">
    <location>
        <begin position="679"/>
        <end position="722"/>
    </location>
</feature>